<dbReference type="EMBL" id="JASXSZ010000001">
    <property type="protein sequence ID" value="MDL9978286.1"/>
    <property type="molecule type" value="Genomic_DNA"/>
</dbReference>
<evidence type="ECO:0000259" key="2">
    <source>
        <dbReference type="SMART" id="SM00226"/>
    </source>
</evidence>
<accession>A0ABT7MV17</accession>
<dbReference type="Proteomes" id="UP001235064">
    <property type="component" value="Unassembled WGS sequence"/>
</dbReference>
<dbReference type="PANTHER" id="PTHR11717:SF7">
    <property type="entry name" value="LOW MOLECULAR WEIGHT PHOSPHOTYROSINE PROTEIN PHOSPHATASE"/>
    <property type="match status" value="1"/>
</dbReference>
<name>A0ABT7MV17_9MICO</name>
<dbReference type="SMART" id="SM00226">
    <property type="entry name" value="LMWPc"/>
    <property type="match status" value="1"/>
</dbReference>
<dbReference type="SUPFAM" id="SSF52788">
    <property type="entry name" value="Phosphotyrosine protein phosphatases I"/>
    <property type="match status" value="1"/>
</dbReference>
<dbReference type="Pfam" id="PF01451">
    <property type="entry name" value="LMWPc"/>
    <property type="match status" value="1"/>
</dbReference>
<dbReference type="PANTHER" id="PTHR11717">
    <property type="entry name" value="LOW MOLECULAR WEIGHT PROTEIN TYROSINE PHOSPHATASE"/>
    <property type="match status" value="1"/>
</dbReference>
<organism evidence="3 4">
    <name type="scientific">Microbacterium candidum</name>
    <dbReference type="NCBI Taxonomy" id="3041922"/>
    <lineage>
        <taxon>Bacteria</taxon>
        <taxon>Bacillati</taxon>
        <taxon>Actinomycetota</taxon>
        <taxon>Actinomycetes</taxon>
        <taxon>Micrococcales</taxon>
        <taxon>Microbacteriaceae</taxon>
        <taxon>Microbacterium</taxon>
    </lineage>
</organism>
<dbReference type="InterPro" id="IPR023485">
    <property type="entry name" value="Ptyr_pPase"/>
</dbReference>
<keyword evidence="4" id="KW-1185">Reference proteome</keyword>
<dbReference type="Gene3D" id="3.40.50.2300">
    <property type="match status" value="1"/>
</dbReference>
<reference evidence="3 4" key="1">
    <citation type="submission" date="2023-06" db="EMBL/GenBank/DDBJ databases">
        <title>Microbacterium sp. nov., isolated from a waste landfill.</title>
        <authorList>
            <person name="Wen W."/>
        </authorList>
    </citation>
    <scope>NUCLEOTIDE SEQUENCE [LARGE SCALE GENOMIC DNA]</scope>
    <source>
        <strain evidence="3 4">ASV49</strain>
    </source>
</reference>
<evidence type="ECO:0000313" key="4">
    <source>
        <dbReference type="Proteomes" id="UP001235064"/>
    </source>
</evidence>
<protein>
    <recommendedName>
        <fullName evidence="1">protein-tyrosine-phosphatase</fullName>
        <ecNumber evidence="1">3.1.3.48</ecNumber>
    </recommendedName>
</protein>
<dbReference type="EC" id="3.1.3.48" evidence="1"/>
<comment type="caution">
    <text evidence="3">The sequence shown here is derived from an EMBL/GenBank/DDBJ whole genome shotgun (WGS) entry which is preliminary data.</text>
</comment>
<evidence type="ECO:0000313" key="3">
    <source>
        <dbReference type="EMBL" id="MDL9978286.1"/>
    </source>
</evidence>
<feature type="domain" description="Phosphotyrosine protein phosphatase I" evidence="2">
    <location>
        <begin position="5"/>
        <end position="185"/>
    </location>
</feature>
<gene>
    <name evidence="3" type="ORF">QSV35_02985</name>
</gene>
<evidence type="ECO:0000256" key="1">
    <source>
        <dbReference type="ARBA" id="ARBA00013064"/>
    </source>
</evidence>
<proteinExistence type="predicted"/>
<dbReference type="InterPro" id="IPR036196">
    <property type="entry name" value="Ptyr_pPase_sf"/>
</dbReference>
<dbReference type="InterPro" id="IPR050438">
    <property type="entry name" value="LMW_PTPase"/>
</dbReference>
<dbReference type="RefSeq" id="WP_286286559.1">
    <property type="nucleotide sequence ID" value="NZ_JASXSZ010000001.1"/>
</dbReference>
<sequence length="211" mass="22668">MNEEFRVLVVCTGNVHRSALADELMSTWADWYLPEELRRQVVVGSAGTRAPVGEPMGVMTRRVATSLGVSGGEHTARMLTDDLIESADLVLTASRAHSDEVVRRVPRAMRRTFTIREAGRIAALVPPGHPTYLSYLRSVVAAMADLRHDAAASRPSDDDIVDPQGRGSAGVDAMVREEIPALVLLAQSLWGMPAPDADAYNGAAADPAALR</sequence>